<reference evidence="8" key="1">
    <citation type="submission" date="2023-01" db="EMBL/GenBank/DDBJ databases">
        <title>Genome assembly of the deep-sea coral Lophelia pertusa.</title>
        <authorList>
            <person name="Herrera S."/>
            <person name="Cordes E."/>
        </authorList>
    </citation>
    <scope>NUCLEOTIDE SEQUENCE</scope>
    <source>
        <strain evidence="8">USNM1676648</strain>
        <tissue evidence="8">Polyp</tissue>
    </source>
</reference>
<comment type="subcellular location">
    <subcellularLocation>
        <location evidence="1">Membrane</location>
    </subcellularLocation>
</comment>
<feature type="domain" description="THD" evidence="7">
    <location>
        <begin position="215"/>
        <end position="345"/>
    </location>
</feature>
<organism evidence="8 9">
    <name type="scientific">Desmophyllum pertusum</name>
    <dbReference type="NCBI Taxonomy" id="174260"/>
    <lineage>
        <taxon>Eukaryota</taxon>
        <taxon>Metazoa</taxon>
        <taxon>Cnidaria</taxon>
        <taxon>Anthozoa</taxon>
        <taxon>Hexacorallia</taxon>
        <taxon>Scleractinia</taxon>
        <taxon>Caryophylliina</taxon>
        <taxon>Caryophylliidae</taxon>
        <taxon>Desmophyllum</taxon>
    </lineage>
</organism>
<dbReference type="Pfam" id="PF00229">
    <property type="entry name" value="TNF"/>
    <property type="match status" value="1"/>
</dbReference>
<dbReference type="AlphaFoldDB" id="A0A9X0A343"/>
<comment type="similarity">
    <text evidence="2">Belongs to the tumor necrosis factor family.</text>
</comment>
<evidence type="ECO:0000313" key="9">
    <source>
        <dbReference type="Proteomes" id="UP001163046"/>
    </source>
</evidence>
<dbReference type="Pfam" id="PF01391">
    <property type="entry name" value="Collagen"/>
    <property type="match status" value="1"/>
</dbReference>
<dbReference type="PANTHER" id="PTHR11471:SF13">
    <property type="entry name" value="TNF FAMILY PROFILE DOMAIN-CONTAINING PROTEIN"/>
    <property type="match status" value="1"/>
</dbReference>
<evidence type="ECO:0000256" key="5">
    <source>
        <dbReference type="SAM" id="MobiDB-lite"/>
    </source>
</evidence>
<accession>A0A9X0A343</accession>
<evidence type="ECO:0000256" key="4">
    <source>
        <dbReference type="ARBA" id="ARBA00023136"/>
    </source>
</evidence>
<dbReference type="GO" id="GO:0005125">
    <property type="term" value="F:cytokine activity"/>
    <property type="evidence" value="ECO:0007669"/>
    <property type="project" value="UniProtKB-KW"/>
</dbReference>
<dbReference type="GO" id="GO:0016020">
    <property type="term" value="C:membrane"/>
    <property type="evidence" value="ECO:0007669"/>
    <property type="project" value="UniProtKB-SubCell"/>
</dbReference>
<dbReference type="GO" id="GO:0005615">
    <property type="term" value="C:extracellular space"/>
    <property type="evidence" value="ECO:0007669"/>
    <property type="project" value="UniProtKB-KW"/>
</dbReference>
<evidence type="ECO:0000313" key="8">
    <source>
        <dbReference type="EMBL" id="KAJ7392571.1"/>
    </source>
</evidence>
<keyword evidence="6" id="KW-0812">Transmembrane</keyword>
<protein>
    <recommendedName>
        <fullName evidence="7">THD domain-containing protein</fullName>
    </recommendedName>
</protein>
<evidence type="ECO:0000256" key="6">
    <source>
        <dbReference type="SAM" id="Phobius"/>
    </source>
</evidence>
<feature type="compositionally biased region" description="Basic and acidic residues" evidence="5">
    <location>
        <begin position="71"/>
        <end position="112"/>
    </location>
</feature>
<dbReference type="EMBL" id="MU825400">
    <property type="protein sequence ID" value="KAJ7392571.1"/>
    <property type="molecule type" value="Genomic_DNA"/>
</dbReference>
<dbReference type="InterPro" id="IPR008983">
    <property type="entry name" value="Tumour_necrosis_fac-like_dom"/>
</dbReference>
<name>A0A9X0A343_9CNID</name>
<dbReference type="PANTHER" id="PTHR11471">
    <property type="entry name" value="TUMOR NECROSIS FACTOR FAMILY MEMBER"/>
    <property type="match status" value="1"/>
</dbReference>
<dbReference type="SMART" id="SM00207">
    <property type="entry name" value="TNF"/>
    <property type="match status" value="1"/>
</dbReference>
<feature type="transmembrane region" description="Helical" evidence="6">
    <location>
        <begin position="12"/>
        <end position="36"/>
    </location>
</feature>
<comment type="caution">
    <text evidence="8">The sequence shown here is derived from an EMBL/GenBank/DDBJ whole genome shotgun (WGS) entry which is preliminary data.</text>
</comment>
<evidence type="ECO:0000256" key="1">
    <source>
        <dbReference type="ARBA" id="ARBA00004370"/>
    </source>
</evidence>
<dbReference type="PROSITE" id="PS50049">
    <property type="entry name" value="THD_2"/>
    <property type="match status" value="1"/>
</dbReference>
<dbReference type="Gene3D" id="2.60.120.40">
    <property type="match status" value="1"/>
</dbReference>
<feature type="region of interest" description="Disordered" evidence="5">
    <location>
        <begin position="68"/>
        <end position="112"/>
    </location>
</feature>
<dbReference type="Proteomes" id="UP001163046">
    <property type="component" value="Unassembled WGS sequence"/>
</dbReference>
<dbReference type="InterPro" id="IPR008160">
    <property type="entry name" value="Collagen"/>
</dbReference>
<dbReference type="GO" id="GO:0005164">
    <property type="term" value="F:tumor necrosis factor receptor binding"/>
    <property type="evidence" value="ECO:0007669"/>
    <property type="project" value="InterPro"/>
</dbReference>
<feature type="region of interest" description="Disordered" evidence="5">
    <location>
        <begin position="126"/>
        <end position="171"/>
    </location>
</feature>
<keyword evidence="3" id="KW-0202">Cytokine</keyword>
<sequence length="349" mass="38915">MEKRDNSRVRSNLISFVVLIAAIYVILITIFVVTLYRLTVTQSAKIQTLEAVAAELAARVDKLEASFTAQRSDETSVGDTDREGQEKTKNDMRLTNKADKQMVSHSPQTRDKRQFQGYDGFRCKKGCKGKKGEQGEPGTTGYPGPPGTMGPQGLRGETGPSGSEGRLGKAGPVGAQGPLGIEGHQGPRVSREIRVKWGHKESWAFRDNKANQISESIHLVGKGSNTQQAHRHRITNWSVRHRVGSIIYHERTGSVEVKREGYYFIYSQMYYSDGSEIQMAHNTYINDKKVMESLASVINKTKKFNTKFHGGVFLVRVNDTISVRVPYTSLYNMHSVGSFFGAFFLHPAH</sequence>
<evidence type="ECO:0000256" key="2">
    <source>
        <dbReference type="ARBA" id="ARBA00008670"/>
    </source>
</evidence>
<proteinExistence type="inferred from homology"/>
<dbReference type="GO" id="GO:0006955">
    <property type="term" value="P:immune response"/>
    <property type="evidence" value="ECO:0007669"/>
    <property type="project" value="InterPro"/>
</dbReference>
<dbReference type="OrthoDB" id="5983506at2759"/>
<keyword evidence="6" id="KW-1133">Transmembrane helix</keyword>
<dbReference type="InterPro" id="IPR006052">
    <property type="entry name" value="TNF_dom"/>
</dbReference>
<evidence type="ECO:0000256" key="3">
    <source>
        <dbReference type="ARBA" id="ARBA00022514"/>
    </source>
</evidence>
<keyword evidence="9" id="KW-1185">Reference proteome</keyword>
<keyword evidence="4 6" id="KW-0472">Membrane</keyword>
<gene>
    <name evidence="8" type="ORF">OS493_010218</name>
</gene>
<evidence type="ECO:0000259" key="7">
    <source>
        <dbReference type="PROSITE" id="PS50049"/>
    </source>
</evidence>
<dbReference type="SUPFAM" id="SSF49842">
    <property type="entry name" value="TNF-like"/>
    <property type="match status" value="1"/>
</dbReference>